<dbReference type="GeneID" id="3791696"/>
<gene>
    <name evidence="2" type="ORF">PY17X_1100007</name>
</gene>
<dbReference type="EMBL" id="LM993665">
    <property type="protein sequence ID" value="VTZ79242.1"/>
    <property type="molecule type" value="Genomic_DNA"/>
</dbReference>
<keyword evidence="1" id="KW-0812">Transmembrane</keyword>
<evidence type="ECO:0000313" key="3">
    <source>
        <dbReference type="Proteomes" id="UP000072874"/>
    </source>
</evidence>
<dbReference type="VEuPathDB" id="PlasmoDB:Py17XNL_001105375"/>
<dbReference type="VEuPathDB" id="PlasmoDB:PY05830"/>
<name>A0A4V0KNX6_PLAYE</name>
<organism evidence="2 3">
    <name type="scientific">Plasmodium yoelii</name>
    <dbReference type="NCBI Taxonomy" id="5861"/>
    <lineage>
        <taxon>Eukaryota</taxon>
        <taxon>Sar</taxon>
        <taxon>Alveolata</taxon>
        <taxon>Apicomplexa</taxon>
        <taxon>Aconoidasida</taxon>
        <taxon>Haemosporida</taxon>
        <taxon>Plasmodiidae</taxon>
        <taxon>Plasmodium</taxon>
        <taxon>Plasmodium (Vinckeia)</taxon>
    </lineage>
</organism>
<dbReference type="InterPro" id="IPR006477">
    <property type="entry name" value="Yir_bir_cir"/>
</dbReference>
<dbReference type="KEGG" id="pyo:PY17X_1100007"/>
<evidence type="ECO:0000313" key="2">
    <source>
        <dbReference type="EMBL" id="VTZ79242.1"/>
    </source>
</evidence>
<dbReference type="VEuPathDB" id="PlasmoDB:PYYM_0029500"/>
<protein>
    <submittedName>
        <fullName evidence="2">PIR protein</fullName>
    </submittedName>
</protein>
<evidence type="ECO:0000256" key="1">
    <source>
        <dbReference type="SAM" id="Phobius"/>
    </source>
</evidence>
<reference evidence="2 3" key="1">
    <citation type="journal article" date="2014" name="BMC Biol.">
        <title>A comprehensive evaluation of rodent malaria parasite genomes and gene expression.</title>
        <authorList>
            <person name="Otto T.D."/>
            <person name="Bohme U."/>
            <person name="Jackson A.P."/>
            <person name="Hunt M."/>
            <person name="Franke-Fayard B."/>
            <person name="Hoeijmakers W.A."/>
            <person name="Religa A.A."/>
            <person name="Robertson L."/>
            <person name="Sanders M."/>
            <person name="Ogun S.A."/>
            <person name="Cunningham D."/>
            <person name="Erhart A."/>
            <person name="Billker O."/>
            <person name="Khan S.M."/>
            <person name="Stunnenberg H.G."/>
            <person name="Langhorne J."/>
            <person name="Holder A.A."/>
            <person name="Waters A.P."/>
            <person name="Newbold C.I."/>
            <person name="Pain A."/>
            <person name="Berriman M."/>
            <person name="Janse C.J."/>
        </authorList>
    </citation>
    <scope>NUCLEOTIDE SEQUENCE [LARGE SCALE GENOMIC DNA]</scope>
    <source>
        <strain evidence="2 3">17X</strain>
    </source>
</reference>
<accession>A0A4V0KNX6</accession>
<dbReference type="RefSeq" id="XP_022810886.1">
    <property type="nucleotide sequence ID" value="XM_022955625.1"/>
</dbReference>
<feature type="transmembrane region" description="Helical" evidence="1">
    <location>
        <begin position="234"/>
        <end position="252"/>
    </location>
</feature>
<dbReference type="NCBIfam" id="TIGR01590">
    <property type="entry name" value="yir-bir-cir_Pla"/>
    <property type="match status" value="1"/>
</dbReference>
<dbReference type="Proteomes" id="UP000072874">
    <property type="component" value="Chromosome 11"/>
</dbReference>
<sequence>MSVEVCKRFESIRKWLSYEVIVGIHKNFDENLNKYCDKGSCDDPFEKVNAGCLYLFDEFFGGFTPFNSVANRNINIVDYILIWLGYMLNLTIAKDNGSIETFYNTYINNDRRYNTKIKDVTGYHTYNDLIYIKEDLMSIDIKTMSKFYDAFILLCDICTGVDENSSNCGNYLEKAKKFVEIYDEFNEDYYNGRDSPYNQLLSTLSDDYYNLKSICYDFPLLPTYSRKYVIKSTLIPIAFIFVAVSIFLGIAYKYSSLGFRKRFQKQCLRERIKNIKKKLIINKLF</sequence>
<keyword evidence="1" id="KW-1133">Transmembrane helix</keyword>
<dbReference type="AlphaFoldDB" id="A0A4V0KNX6"/>
<proteinExistence type="predicted"/>
<dbReference type="Pfam" id="PF06022">
    <property type="entry name" value="Cir_Bir_Yir"/>
    <property type="match status" value="1"/>
</dbReference>
<keyword evidence="1" id="KW-0472">Membrane</keyword>
<dbReference type="VEuPathDB" id="PlasmoDB:PY17X_1100007"/>